<evidence type="ECO:0000313" key="2">
    <source>
        <dbReference type="Proteomes" id="UP000022835"/>
    </source>
</evidence>
<protein>
    <submittedName>
        <fullName evidence="1">Sucrase ferredoxin</fullName>
    </submittedName>
</protein>
<sequence length="307" mass="32637">MSRAGQGCSDQSLARNDPMYGTASAGTSWLLLELAGGWGRSAFLDSPACIDPQLGLAVVRRAEAAGMRIAAIRKHGRRKATPRWRWFIAQCAVGGEVLHGGEVTDPREYLDIALDGSDGTAATDPLVAVCAHGRHDMCCAVRGRSAASAISAAYPELAWECSHLGGDRFAATMLVLPTGLCYGRVDQADAAELVSRYLDGRLDNRYLRGRTSLPHAVQAAQHFAREEFGDDRIAAFPPLSVEPGDGTIRVVLDADPAPVEVVLNEELSEPLLSQCHATVPGRVRLYTLASLTTAGTHPSPPDPSAAE</sequence>
<dbReference type="STRING" id="1440774.Y900_014030"/>
<gene>
    <name evidence="1" type="ORF">Y900_014030</name>
</gene>
<dbReference type="RefSeq" id="WP_036342503.1">
    <property type="nucleotide sequence ID" value="NZ_JALN02000001.1"/>
</dbReference>
<keyword evidence="2" id="KW-1185">Reference proteome</keyword>
<organism evidence="1 2">
    <name type="scientific">Mycolicibacterium aromaticivorans JS19b1 = JCM 16368</name>
    <dbReference type="NCBI Taxonomy" id="1440774"/>
    <lineage>
        <taxon>Bacteria</taxon>
        <taxon>Bacillati</taxon>
        <taxon>Actinomycetota</taxon>
        <taxon>Actinomycetes</taxon>
        <taxon>Mycobacteriales</taxon>
        <taxon>Mycobacteriaceae</taxon>
        <taxon>Mycolicibacterium</taxon>
    </lineage>
</organism>
<dbReference type="Pfam" id="PF06999">
    <property type="entry name" value="Suc_Fer-like"/>
    <property type="match status" value="1"/>
</dbReference>
<dbReference type="AlphaFoldDB" id="A0A064CK31"/>
<dbReference type="OrthoDB" id="3399139at2"/>
<dbReference type="EMBL" id="JALN02000001">
    <property type="protein sequence ID" value="KDF00027.1"/>
    <property type="molecule type" value="Genomic_DNA"/>
</dbReference>
<dbReference type="InterPro" id="IPR009737">
    <property type="entry name" value="Aim32/Apd1-like"/>
</dbReference>
<dbReference type="SUPFAM" id="SSF52833">
    <property type="entry name" value="Thioredoxin-like"/>
    <property type="match status" value="1"/>
</dbReference>
<dbReference type="InterPro" id="IPR036249">
    <property type="entry name" value="Thioredoxin-like_sf"/>
</dbReference>
<dbReference type="Proteomes" id="UP000022835">
    <property type="component" value="Unassembled WGS sequence"/>
</dbReference>
<name>A0A064CK31_9MYCO</name>
<evidence type="ECO:0000313" key="1">
    <source>
        <dbReference type="EMBL" id="KDF00027.1"/>
    </source>
</evidence>
<comment type="caution">
    <text evidence="1">The sequence shown here is derived from an EMBL/GenBank/DDBJ whole genome shotgun (WGS) entry which is preliminary data.</text>
</comment>
<dbReference type="Gene3D" id="3.40.30.10">
    <property type="entry name" value="Glutaredoxin"/>
    <property type="match status" value="1"/>
</dbReference>
<proteinExistence type="predicted"/>
<accession>A0A064CK31</accession>
<dbReference type="eggNOG" id="COG4759">
    <property type="taxonomic scope" value="Bacteria"/>
</dbReference>
<reference evidence="1" key="1">
    <citation type="submission" date="2014-05" db="EMBL/GenBank/DDBJ databases">
        <title>Genome sequence of Mycobacterium aromaticivorans strain JS19b1T (= DSM 45407T).</title>
        <authorList>
            <person name="Kwak Y."/>
            <person name="Park G.-S."/>
            <person name="Li Q.X."/>
            <person name="Lee S.-E."/>
            <person name="Shin J.-H."/>
        </authorList>
    </citation>
    <scope>NUCLEOTIDE SEQUENCE [LARGE SCALE GENOMIC DNA]</scope>
    <source>
        <strain evidence="1">JS19b1</strain>
    </source>
</reference>